<protein>
    <submittedName>
        <fullName evidence="1">Uncharacterized protein</fullName>
    </submittedName>
</protein>
<gene>
    <name evidence="1" type="ORF">DesU5LDRAFT_3800</name>
</gene>
<dbReference type="EMBL" id="JH600068">
    <property type="protein sequence ID" value="EIG55415.1"/>
    <property type="molecule type" value="Genomic_DNA"/>
</dbReference>
<reference evidence="1" key="1">
    <citation type="submission" date="2011-11" db="EMBL/GenBank/DDBJ databases">
        <title>Improved High-Quality Draft sequence of Desulfovibrio sp. U5L.</title>
        <authorList>
            <consortium name="US DOE Joint Genome Institute"/>
            <person name="Lucas S."/>
            <person name="Han J."/>
            <person name="Lapidus A."/>
            <person name="Cheng J.-F."/>
            <person name="Goodwin L."/>
            <person name="Pitluck S."/>
            <person name="Peters L."/>
            <person name="Ovchinnikova G."/>
            <person name="Held B."/>
            <person name="Detter J.C."/>
            <person name="Han C."/>
            <person name="Tapia R."/>
            <person name="Land M."/>
            <person name="Hauser L."/>
            <person name="Kyrpides N."/>
            <person name="Ivanova N."/>
            <person name="Pagani I."/>
            <person name="Gabster J."/>
            <person name="Walker C."/>
            <person name="Stolyar S."/>
            <person name="Stahl D."/>
            <person name="Arkin A."/>
            <person name="Dehal P."/>
            <person name="Hazen T."/>
            <person name="Woyke T."/>
        </authorList>
    </citation>
    <scope>NUCLEOTIDE SEQUENCE [LARGE SCALE GENOMIC DNA]</scope>
    <source>
        <strain evidence="1">U5L</strain>
    </source>
</reference>
<dbReference type="STRING" id="596152.DesU5LDRAFT_3800"/>
<accession>I2Q6K9</accession>
<dbReference type="AlphaFoldDB" id="I2Q6K9"/>
<dbReference type="eggNOG" id="ENOG50318PX">
    <property type="taxonomic scope" value="Bacteria"/>
</dbReference>
<sequence>MSTKKCLWDESHEFEVKENEEYKVLCPKCYYDIFTKTYSKTYSWYDFVKSIKLFKMLHQLNGMIDDNSEFKIQYDLISKQIQGVEKTCLMCEDTFHTGKDEDFRYLCSDCYKKFYLPLKDYYSVKEIEALLTNIKKEGGDMDVDLEKAIQKAKEKN</sequence>
<proteinExistence type="predicted"/>
<evidence type="ECO:0000313" key="1">
    <source>
        <dbReference type="EMBL" id="EIG55415.1"/>
    </source>
</evidence>
<organism evidence="1">
    <name type="scientific">Desulfovibrio sp. U5L</name>
    <dbReference type="NCBI Taxonomy" id="596152"/>
    <lineage>
        <taxon>Bacteria</taxon>
        <taxon>Pseudomonadati</taxon>
        <taxon>Thermodesulfobacteriota</taxon>
        <taxon>Desulfovibrionia</taxon>
        <taxon>Desulfovibrionales</taxon>
        <taxon>Desulfovibrionaceae</taxon>
        <taxon>Desulfovibrio</taxon>
    </lineage>
</organism>
<name>I2Q6K9_9BACT</name>
<dbReference type="HOGENOM" id="CLU_1692666_0_0_7"/>